<accession>A0AAV1EDE3</accession>
<gene>
    <name evidence="1" type="ORF">OLC1_LOCUS23726</name>
</gene>
<dbReference type="InterPro" id="IPR021109">
    <property type="entry name" value="Peptidase_aspartic_dom_sf"/>
</dbReference>
<protein>
    <submittedName>
        <fullName evidence="1">OLC1v1019159C1</fullName>
    </submittedName>
</protein>
<proteinExistence type="predicted"/>
<dbReference type="EMBL" id="OX459126">
    <property type="protein sequence ID" value="CAI9117704.1"/>
    <property type="molecule type" value="Genomic_DNA"/>
</dbReference>
<sequence>MVETRTTVGEDHIKKVVNDAISSVEKRVEGNIQSLDMKLVGLENAVLSLRSQIEGIQEEALHSKARWDKIESWMQIIAKEKFVFKGESSATKSEPLAILETPKVPLKVVIHDDTPWNGKEKEEDVEPPDLEILEELEEEILTEGVRRLHLNAIDGKSKRNTIIIRGKIKDMWVNILIDTGSTSSFIDPGVVKALSLHYQSIEPFCIKMVNGNIAVGSYLCPDLCWDVQQYEFAFDFKVMNLSGLHVILGVN</sequence>
<dbReference type="Gene3D" id="2.40.70.10">
    <property type="entry name" value="Acid Proteases"/>
    <property type="match status" value="1"/>
</dbReference>
<dbReference type="CDD" id="cd00303">
    <property type="entry name" value="retropepsin_like"/>
    <property type="match status" value="1"/>
</dbReference>
<evidence type="ECO:0000313" key="1">
    <source>
        <dbReference type="EMBL" id="CAI9117704.1"/>
    </source>
</evidence>
<name>A0AAV1EDE3_OLDCO</name>
<reference evidence="1" key="1">
    <citation type="submission" date="2023-03" db="EMBL/GenBank/DDBJ databases">
        <authorList>
            <person name="Julca I."/>
        </authorList>
    </citation>
    <scope>NUCLEOTIDE SEQUENCE</scope>
</reference>
<dbReference type="Pfam" id="PF08284">
    <property type="entry name" value="RVP_2"/>
    <property type="match status" value="1"/>
</dbReference>
<dbReference type="SUPFAM" id="SSF50630">
    <property type="entry name" value="Acid proteases"/>
    <property type="match status" value="1"/>
</dbReference>
<dbReference type="AlphaFoldDB" id="A0AAV1EDE3"/>
<dbReference type="Proteomes" id="UP001161247">
    <property type="component" value="Chromosome 9"/>
</dbReference>
<organism evidence="1 2">
    <name type="scientific">Oldenlandia corymbosa var. corymbosa</name>
    <dbReference type="NCBI Taxonomy" id="529605"/>
    <lineage>
        <taxon>Eukaryota</taxon>
        <taxon>Viridiplantae</taxon>
        <taxon>Streptophyta</taxon>
        <taxon>Embryophyta</taxon>
        <taxon>Tracheophyta</taxon>
        <taxon>Spermatophyta</taxon>
        <taxon>Magnoliopsida</taxon>
        <taxon>eudicotyledons</taxon>
        <taxon>Gunneridae</taxon>
        <taxon>Pentapetalae</taxon>
        <taxon>asterids</taxon>
        <taxon>lamiids</taxon>
        <taxon>Gentianales</taxon>
        <taxon>Rubiaceae</taxon>
        <taxon>Rubioideae</taxon>
        <taxon>Spermacoceae</taxon>
        <taxon>Hedyotis-Oldenlandia complex</taxon>
        <taxon>Oldenlandia</taxon>
    </lineage>
</organism>
<keyword evidence="2" id="KW-1185">Reference proteome</keyword>
<evidence type="ECO:0000313" key="2">
    <source>
        <dbReference type="Proteomes" id="UP001161247"/>
    </source>
</evidence>